<keyword evidence="5" id="KW-0410">Iron transport</keyword>
<evidence type="ECO:0000256" key="13">
    <source>
        <dbReference type="ARBA" id="ARBA00023237"/>
    </source>
</evidence>
<keyword evidence="6 14" id="KW-0812">Transmembrane</keyword>
<dbReference type="EMBL" id="AP012320">
    <property type="protein sequence ID" value="BAL96384.1"/>
    <property type="molecule type" value="Genomic_DNA"/>
</dbReference>
<dbReference type="InterPro" id="IPR039426">
    <property type="entry name" value="TonB-dep_rcpt-like"/>
</dbReference>
<dbReference type="GO" id="GO:0038023">
    <property type="term" value="F:signaling receptor activity"/>
    <property type="evidence" value="ECO:0007669"/>
    <property type="project" value="InterPro"/>
</dbReference>
<evidence type="ECO:0000256" key="3">
    <source>
        <dbReference type="ARBA" id="ARBA00022448"/>
    </source>
</evidence>
<evidence type="ECO:0000256" key="5">
    <source>
        <dbReference type="ARBA" id="ARBA00022496"/>
    </source>
</evidence>
<keyword evidence="12 17" id="KW-0675">Receptor</keyword>
<evidence type="ECO:0000256" key="15">
    <source>
        <dbReference type="RuleBase" id="RU003357"/>
    </source>
</evidence>
<evidence type="ECO:0000256" key="14">
    <source>
        <dbReference type="PROSITE-ProRule" id="PRU01360"/>
    </source>
</evidence>
<dbReference type="RefSeq" id="WP_014429245.1">
    <property type="nucleotide sequence ID" value="NC_017075.1"/>
</dbReference>
<dbReference type="GO" id="GO:0009279">
    <property type="term" value="C:cell outer membrane"/>
    <property type="evidence" value="ECO:0007669"/>
    <property type="project" value="UniProtKB-SubCell"/>
</dbReference>
<dbReference type="InterPro" id="IPR036942">
    <property type="entry name" value="Beta-barrel_TonB_sf"/>
</dbReference>
<evidence type="ECO:0000313" key="17">
    <source>
        <dbReference type="EMBL" id="BAL96384.1"/>
    </source>
</evidence>
<evidence type="ECO:0000313" key="18">
    <source>
        <dbReference type="Proteomes" id="UP000007883"/>
    </source>
</evidence>
<evidence type="ECO:0000256" key="12">
    <source>
        <dbReference type="ARBA" id="ARBA00023170"/>
    </source>
</evidence>
<protein>
    <submittedName>
        <fullName evidence="17">Ferripyoverdine receptor FpvA</fullName>
    </submittedName>
</protein>
<dbReference type="Gene3D" id="3.55.50.30">
    <property type="match status" value="1"/>
</dbReference>
<keyword evidence="10 15" id="KW-0798">TonB box</keyword>
<dbReference type="FunFam" id="2.170.130.10:FF:000010">
    <property type="entry name" value="Ferripyoverdine receptor"/>
    <property type="match status" value="1"/>
</dbReference>
<evidence type="ECO:0000256" key="10">
    <source>
        <dbReference type="ARBA" id="ARBA00023077"/>
    </source>
</evidence>
<dbReference type="SMART" id="SM00965">
    <property type="entry name" value="STN"/>
    <property type="match status" value="1"/>
</dbReference>
<evidence type="ECO:0000256" key="11">
    <source>
        <dbReference type="ARBA" id="ARBA00023136"/>
    </source>
</evidence>
<keyword evidence="13 14" id="KW-0998">Cell outer membrane</keyword>
<dbReference type="AlphaFoldDB" id="I0HTP7"/>
<dbReference type="Pfam" id="PF07715">
    <property type="entry name" value="Plug"/>
    <property type="match status" value="1"/>
</dbReference>
<dbReference type="InterPro" id="IPR000531">
    <property type="entry name" value="Beta-barrel_TonB"/>
</dbReference>
<dbReference type="HOGENOM" id="CLU_008287_9_3_4"/>
<dbReference type="PROSITE" id="PS52016">
    <property type="entry name" value="TONB_DEPENDENT_REC_3"/>
    <property type="match status" value="1"/>
</dbReference>
<dbReference type="eggNOG" id="COG4773">
    <property type="taxonomic scope" value="Bacteria"/>
</dbReference>
<comment type="similarity">
    <text evidence="2 14 15">Belongs to the TonB-dependent receptor family.</text>
</comment>
<name>I0HTP7_RUBGI</name>
<dbReference type="InterPro" id="IPR010105">
    <property type="entry name" value="TonB_sidphr_rcpt"/>
</dbReference>
<dbReference type="KEGG" id="rge:RGE_30450"/>
<evidence type="ECO:0000256" key="7">
    <source>
        <dbReference type="ARBA" id="ARBA00022729"/>
    </source>
</evidence>
<dbReference type="PANTHER" id="PTHR32552:SF74">
    <property type="entry name" value="HYDROXAMATE SIDEROPHORE RECEPTOR FHUE"/>
    <property type="match status" value="1"/>
</dbReference>
<keyword evidence="3 14" id="KW-0813">Transport</keyword>
<evidence type="ECO:0000256" key="6">
    <source>
        <dbReference type="ARBA" id="ARBA00022692"/>
    </source>
</evidence>
<dbReference type="STRING" id="983917.RGE_30450"/>
<dbReference type="PATRIC" id="fig|983917.3.peg.2967"/>
<dbReference type="Gene3D" id="2.40.170.20">
    <property type="entry name" value="TonB-dependent receptor, beta-barrel domain"/>
    <property type="match status" value="1"/>
</dbReference>
<dbReference type="InterPro" id="IPR037066">
    <property type="entry name" value="Plug_dom_sf"/>
</dbReference>
<dbReference type="GO" id="GO:0015891">
    <property type="term" value="P:siderophore transport"/>
    <property type="evidence" value="ECO:0007669"/>
    <property type="project" value="InterPro"/>
</dbReference>
<keyword evidence="4 14" id="KW-1134">Transmembrane beta strand</keyword>
<reference evidence="17 18" key="1">
    <citation type="journal article" date="2012" name="J. Bacteriol.">
        <title>Complete genome sequence of phototrophic betaproteobacterium Rubrivivax gelatinosus IL144.</title>
        <authorList>
            <person name="Nagashima S."/>
            <person name="Kamimura A."/>
            <person name="Shimizu T."/>
            <person name="Nakamura-isaki S."/>
            <person name="Aono E."/>
            <person name="Sakamoto K."/>
            <person name="Ichikawa N."/>
            <person name="Nakazawa H."/>
            <person name="Sekine M."/>
            <person name="Yamazaki S."/>
            <person name="Fujita N."/>
            <person name="Shimada K."/>
            <person name="Hanada S."/>
            <person name="Nagashima K.V.P."/>
        </authorList>
    </citation>
    <scope>NUCLEOTIDE SEQUENCE [LARGE SCALE GENOMIC DNA]</scope>
    <source>
        <strain evidence="18">NBRC 100245 / IL144</strain>
    </source>
</reference>
<dbReference type="GO" id="GO:0015344">
    <property type="term" value="F:siderophore uptake transmembrane transporter activity"/>
    <property type="evidence" value="ECO:0007669"/>
    <property type="project" value="TreeGrafter"/>
</dbReference>
<proteinExistence type="inferred from homology"/>
<evidence type="ECO:0000256" key="4">
    <source>
        <dbReference type="ARBA" id="ARBA00022452"/>
    </source>
</evidence>
<keyword evidence="11 14" id="KW-0472">Membrane</keyword>
<dbReference type="InterPro" id="IPR012910">
    <property type="entry name" value="Plug_dom"/>
</dbReference>
<evidence type="ECO:0000256" key="2">
    <source>
        <dbReference type="ARBA" id="ARBA00009810"/>
    </source>
</evidence>
<keyword evidence="8" id="KW-0408">Iron</keyword>
<dbReference type="NCBIfam" id="TIGR01783">
    <property type="entry name" value="TonB-siderophor"/>
    <property type="match status" value="1"/>
</dbReference>
<feature type="domain" description="Secretin/TonB short N-terminal" evidence="16">
    <location>
        <begin position="68"/>
        <end position="119"/>
    </location>
</feature>
<gene>
    <name evidence="17" type="primary">fpvA</name>
    <name evidence="17" type="ordered locus">RGE_30450</name>
</gene>
<evidence type="ECO:0000256" key="8">
    <source>
        <dbReference type="ARBA" id="ARBA00023004"/>
    </source>
</evidence>
<dbReference type="SUPFAM" id="SSF56935">
    <property type="entry name" value="Porins"/>
    <property type="match status" value="1"/>
</dbReference>
<dbReference type="Pfam" id="PF00593">
    <property type="entry name" value="TonB_dep_Rec_b-barrel"/>
    <property type="match status" value="1"/>
</dbReference>
<accession>I0HTP7</accession>
<evidence type="ECO:0000256" key="1">
    <source>
        <dbReference type="ARBA" id="ARBA00004571"/>
    </source>
</evidence>
<evidence type="ECO:0000259" key="16">
    <source>
        <dbReference type="SMART" id="SM00965"/>
    </source>
</evidence>
<keyword evidence="7" id="KW-0732">Signal</keyword>
<dbReference type="InterPro" id="IPR011662">
    <property type="entry name" value="Secretin/TonB_short_N"/>
</dbReference>
<dbReference type="Proteomes" id="UP000007883">
    <property type="component" value="Chromosome"/>
</dbReference>
<dbReference type="Gene3D" id="2.170.130.10">
    <property type="entry name" value="TonB-dependent receptor, plug domain"/>
    <property type="match status" value="1"/>
</dbReference>
<evidence type="ECO:0000256" key="9">
    <source>
        <dbReference type="ARBA" id="ARBA00023065"/>
    </source>
</evidence>
<sequence length="807" mass="86669">MSSGPSLAAHRPFVRHPLAHAVVLACLACAALPAARAQTAAPAAAVQVDIPAGTLDQVLNRFAARAGFMITIDAALTAGKSSPGLAGRYGVADGLSTILAGSGLQAVGQAGGGWLLRAAPAQAPAVVQADAAALPTITAVANQLGEVTEGSGHYTPGAIATATRLVLTPRETPQTVSVVTRQEMDDFGLTTIDEVMAHTPGVSIVTYDTERTEYFARGFAIQNFQYDGIPMRRDSSYSAGNTLSDMAIYDRVEVLKGATGLLTGSGEPGATINLIRKKPTREFQGQASLGLGSWSDLRGQVDVGGAIDEAGRVRARGVAAYQHKDSQLDGHERKTAVLYGVVEADLTPSTLLTVGADLQNNDPTRSTWGGIPIFKADGSFNDRPRSFNNGADWSHWDQYTRTVFATVEHFFDNDWVLKAQFNHQINGYDAELGSAASGFPDPLNGSGVSTWEGKYVGKTVADALDLYASGPFQLLGRRHELVAGGSLSKRRWTNRGYWAGSTEIADYDAWNGRLPEPDWDALTPSRNRETTRENGLYGAVRWNLRDDLKLISGARVLNYDGPDIDESGVVVPYLGAVYDLDKRVSLYASGTTIFMPQSAQTEAGKTLDPQEGRNLEAGVKAEFFGGRLNASAAVFHLKQDNYAEATGGLTPGGGTAYRAIDGVGTKGFELELSGQLAPNWQLHAGYSHKVSRQDGKKVSTLTPENQFSLYGSWKPAAVPGLTLGGGTRWQDKTWGDVSHPTLGTVRHEVDGYWVVDAMASYSFSPRLTGRLNVTNLFDKKYYTIFSWYSTYTWGEARAVALNLDYRF</sequence>
<organism evidence="17 18">
    <name type="scientific">Rubrivivax gelatinosus (strain NBRC 100245 / IL144)</name>
    <dbReference type="NCBI Taxonomy" id="983917"/>
    <lineage>
        <taxon>Bacteria</taxon>
        <taxon>Pseudomonadati</taxon>
        <taxon>Pseudomonadota</taxon>
        <taxon>Betaproteobacteria</taxon>
        <taxon>Burkholderiales</taxon>
        <taxon>Sphaerotilaceae</taxon>
        <taxon>Rubrivivax</taxon>
    </lineage>
</organism>
<dbReference type="PANTHER" id="PTHR32552">
    <property type="entry name" value="FERRICHROME IRON RECEPTOR-RELATED"/>
    <property type="match status" value="1"/>
</dbReference>
<keyword evidence="18" id="KW-1185">Reference proteome</keyword>
<keyword evidence="9" id="KW-0406">Ion transport</keyword>
<comment type="subcellular location">
    <subcellularLocation>
        <location evidence="1 14">Cell outer membrane</location>
        <topology evidence="1 14">Multi-pass membrane protein</topology>
    </subcellularLocation>
</comment>
<dbReference type="CDD" id="cd01347">
    <property type="entry name" value="ligand_gated_channel"/>
    <property type="match status" value="1"/>
</dbReference>